<dbReference type="EMBL" id="VYXP01000002">
    <property type="protein sequence ID" value="KAA9133562.1"/>
    <property type="molecule type" value="Genomic_DNA"/>
</dbReference>
<dbReference type="Gene3D" id="1.20.1640.10">
    <property type="entry name" value="Multidrug efflux transporter AcrB transmembrane domain"/>
    <property type="match status" value="2"/>
</dbReference>
<dbReference type="RefSeq" id="WP_150863124.1">
    <property type="nucleotide sequence ID" value="NZ_VYXP01000002.1"/>
</dbReference>
<feature type="transmembrane region" description="Helical" evidence="2">
    <location>
        <begin position="968"/>
        <end position="988"/>
    </location>
</feature>
<keyword evidence="2" id="KW-1133">Transmembrane helix</keyword>
<dbReference type="InterPro" id="IPR001036">
    <property type="entry name" value="Acrflvin-R"/>
</dbReference>
<feature type="transmembrane region" description="Helical" evidence="2">
    <location>
        <begin position="534"/>
        <end position="560"/>
    </location>
</feature>
<dbReference type="InterPro" id="IPR027463">
    <property type="entry name" value="AcrB_DN_DC_subdom"/>
</dbReference>
<comment type="caution">
    <text evidence="3">The sequence shown here is derived from an EMBL/GenBank/DDBJ whole genome shotgun (WGS) entry which is preliminary data.</text>
</comment>
<feature type="transmembrane region" description="Helical" evidence="2">
    <location>
        <begin position="922"/>
        <end position="947"/>
    </location>
</feature>
<dbReference type="SUPFAM" id="SSF82693">
    <property type="entry name" value="Multidrug efflux transporter AcrB pore domain, PN1, PN2, PC1 and PC2 subdomains"/>
    <property type="match status" value="2"/>
</dbReference>
<dbReference type="PANTHER" id="PTHR32063">
    <property type="match status" value="1"/>
</dbReference>
<dbReference type="Pfam" id="PF00873">
    <property type="entry name" value="ACR_tran"/>
    <property type="match status" value="1"/>
</dbReference>
<dbReference type="Proteomes" id="UP000325372">
    <property type="component" value="Unassembled WGS sequence"/>
</dbReference>
<dbReference type="GO" id="GO:0042910">
    <property type="term" value="F:xenobiotic transmembrane transporter activity"/>
    <property type="evidence" value="ECO:0007669"/>
    <property type="project" value="TreeGrafter"/>
</dbReference>
<dbReference type="Gene3D" id="3.30.70.1440">
    <property type="entry name" value="Multidrug efflux transporter AcrB pore domain"/>
    <property type="match status" value="1"/>
</dbReference>
<feature type="transmembrane region" description="Helical" evidence="2">
    <location>
        <begin position="465"/>
        <end position="484"/>
    </location>
</feature>
<sequence>MTRMNPYAALIEWFARNPVAANLLMFIILLGGLYSAFTIKKEAQPKIETNMVTVSMPFLGASPEDVEEGILVKIEEAIQDIEGIKEIISTARRGSGTVQAEVLTDYDVSEVMDEIKARVDAIPTFPDNTEKPVVSRTRFEQQVLMVTVFGSVPERTLKEFAKQVRNEIVTLPGVTRAQILGGRDYEISIEVSEHTLQAYDLTLAEVAAAIRQGSLDLPAGSIRSEAGDIQVRTKGQAYVGRDFEEIVIRTNADGTRVLLKDVATINDGFVDYDNYSRFDGHPAITTQVLSVGDQSELDIAATVKAWVDARKATLPEGISMAHWADSSYYLKGRLDMMLENLLIGAVLVFLSLALFLRLKLAFWVMVGLPVAFLGTFLFMPQLGVTVNMISLFGFIVVLGIVVDDAIVVGESAYTNMRAKGHSVENVVEGVMRVAIPATFGVLTTIAAFIPVLMVSGPSGVFFSSMGYVVVMCLAFSIVESKLILPAHLAHMKVKHYGDNPGRFIRFQRFFSEGLHRFVDNRYAPFLARCLRRKWLTLSAFISLLILSIGLVAGGVLRVVFFPDIAADFLMVNLEMNEGTPSHQTHEALDRVQDGLRQVDAEVSAEIGVESGAVIGHLLAFARSETSGQIVAELVKDENATIQGPEVLRRWRAAVGEIPGVKQLGFAGAAGPGGGPSISIQLIGASIEQVARASQELERRVRGYAGTYDVRNSYERGRPEIKIDLKPEAEALGLTLSDLANQVRAAFYGVEVQRVQRGQDEVKVMVRYPRSERDSVGYLEDMRIRTPQGGRVPFGAVAEVQLAESPLFIQRFDRERAVRITAEVDKEEYEPEKITSDIMTKELPEVLAQFPGVRSRLSGSSQQAQETQVELMQGALLALFLIYALMAIPLRSYAQPLIIMSVIPFGIIGAMVGHWVLGLPVSMISWFGIIALSGVVVNDSLILVDYINHARAEGRPLMDAVVDASRTRFRPILLTSLTTFLGLAPITIFEKSLQAQLVIPMATSLSFGIVFATAITLVLIPTLYLILDSFGRWWREAWSHALPGKRPAEPPATEQDMTDGPNQRPEEV</sequence>
<evidence type="ECO:0000256" key="2">
    <source>
        <dbReference type="SAM" id="Phobius"/>
    </source>
</evidence>
<keyword evidence="2" id="KW-0472">Membrane</keyword>
<protein>
    <submittedName>
        <fullName evidence="3">Efflux RND transporter permease subunit</fullName>
    </submittedName>
</protein>
<feature type="transmembrane region" description="Helical" evidence="2">
    <location>
        <begin position="429"/>
        <end position="453"/>
    </location>
</feature>
<dbReference type="Gene3D" id="3.30.70.1320">
    <property type="entry name" value="Multidrug efflux transporter AcrB pore domain like"/>
    <property type="match status" value="1"/>
</dbReference>
<feature type="transmembrane region" description="Helical" evidence="2">
    <location>
        <begin position="386"/>
        <end position="408"/>
    </location>
</feature>
<dbReference type="PANTHER" id="PTHR32063:SF33">
    <property type="entry name" value="RND SUPERFAMILY EFFLUX PUMP PERMEASE COMPONENT"/>
    <property type="match status" value="1"/>
</dbReference>
<organism evidence="3 4">
    <name type="scientific">Marinihelvus fidelis</name>
    <dbReference type="NCBI Taxonomy" id="2613842"/>
    <lineage>
        <taxon>Bacteria</taxon>
        <taxon>Pseudomonadati</taxon>
        <taxon>Pseudomonadota</taxon>
        <taxon>Gammaproteobacteria</taxon>
        <taxon>Chromatiales</taxon>
        <taxon>Wenzhouxiangellaceae</taxon>
        <taxon>Marinihelvus</taxon>
    </lineage>
</organism>
<feature type="region of interest" description="Disordered" evidence="1">
    <location>
        <begin position="1043"/>
        <end position="1067"/>
    </location>
</feature>
<evidence type="ECO:0000313" key="3">
    <source>
        <dbReference type="EMBL" id="KAA9133562.1"/>
    </source>
</evidence>
<proteinExistence type="predicted"/>
<keyword evidence="4" id="KW-1185">Reference proteome</keyword>
<dbReference type="AlphaFoldDB" id="A0A5N0TET7"/>
<dbReference type="SUPFAM" id="SSF82866">
    <property type="entry name" value="Multidrug efflux transporter AcrB transmembrane domain"/>
    <property type="match status" value="2"/>
</dbReference>
<feature type="transmembrane region" description="Helical" evidence="2">
    <location>
        <begin position="341"/>
        <end position="366"/>
    </location>
</feature>
<evidence type="ECO:0000256" key="1">
    <source>
        <dbReference type="SAM" id="MobiDB-lite"/>
    </source>
</evidence>
<reference evidence="3 4" key="1">
    <citation type="submission" date="2019-09" db="EMBL/GenBank/DDBJ databases">
        <title>Wenzhouxiangella sp. Genome sequencing and assembly.</title>
        <authorList>
            <person name="Zhang R."/>
        </authorList>
    </citation>
    <scope>NUCLEOTIDE SEQUENCE [LARGE SCALE GENOMIC DNA]</scope>
    <source>
        <strain evidence="3 4">W260</strain>
    </source>
</reference>
<feature type="transmembrane region" description="Helical" evidence="2">
    <location>
        <begin position="896"/>
        <end position="916"/>
    </location>
</feature>
<feature type="transmembrane region" description="Helical" evidence="2">
    <location>
        <begin position="1000"/>
        <end position="1026"/>
    </location>
</feature>
<dbReference type="Gene3D" id="3.30.70.1430">
    <property type="entry name" value="Multidrug efflux transporter AcrB pore domain"/>
    <property type="match status" value="2"/>
</dbReference>
<dbReference type="SUPFAM" id="SSF82714">
    <property type="entry name" value="Multidrug efflux transporter AcrB TolC docking domain, DN and DC subdomains"/>
    <property type="match status" value="2"/>
</dbReference>
<name>A0A5N0TET7_9GAMM</name>
<feature type="transmembrane region" description="Helical" evidence="2">
    <location>
        <begin position="870"/>
        <end position="889"/>
    </location>
</feature>
<gene>
    <name evidence="3" type="ORF">F3N42_04230</name>
</gene>
<dbReference type="Gene3D" id="3.30.2090.10">
    <property type="entry name" value="Multidrug efflux transporter AcrB TolC docking domain, DN and DC subdomains"/>
    <property type="match status" value="2"/>
</dbReference>
<accession>A0A5N0TET7</accession>
<feature type="transmembrane region" description="Helical" evidence="2">
    <location>
        <begin position="20"/>
        <end position="37"/>
    </location>
</feature>
<keyword evidence="2" id="KW-0812">Transmembrane</keyword>
<evidence type="ECO:0000313" key="4">
    <source>
        <dbReference type="Proteomes" id="UP000325372"/>
    </source>
</evidence>
<dbReference type="GO" id="GO:0005886">
    <property type="term" value="C:plasma membrane"/>
    <property type="evidence" value="ECO:0007669"/>
    <property type="project" value="TreeGrafter"/>
</dbReference>
<dbReference type="PRINTS" id="PR00702">
    <property type="entry name" value="ACRIFLAVINRP"/>
</dbReference>